<evidence type="ECO:0000256" key="1">
    <source>
        <dbReference type="ARBA" id="ARBA00022857"/>
    </source>
</evidence>
<dbReference type="InterPro" id="IPR051609">
    <property type="entry name" value="NmrA/Isoflavone_reductase-like"/>
</dbReference>
<feature type="compositionally biased region" description="Basic and acidic residues" evidence="3">
    <location>
        <begin position="271"/>
        <end position="287"/>
    </location>
</feature>
<proteinExistence type="predicted"/>
<evidence type="ECO:0000256" key="2">
    <source>
        <dbReference type="ARBA" id="ARBA00023002"/>
    </source>
</evidence>
<comment type="caution">
    <text evidence="5">The sequence shown here is derived from an EMBL/GenBank/DDBJ whole genome shotgun (WGS) entry which is preliminary data.</text>
</comment>
<dbReference type="Proteomes" id="UP001345013">
    <property type="component" value="Unassembled WGS sequence"/>
</dbReference>
<evidence type="ECO:0000313" key="5">
    <source>
        <dbReference type="EMBL" id="KAK5092710.1"/>
    </source>
</evidence>
<evidence type="ECO:0000256" key="3">
    <source>
        <dbReference type="SAM" id="MobiDB-lite"/>
    </source>
</evidence>
<keyword evidence="1" id="KW-0521">NADP</keyword>
<evidence type="ECO:0000259" key="4">
    <source>
        <dbReference type="Pfam" id="PF05368"/>
    </source>
</evidence>
<dbReference type="Pfam" id="PF05368">
    <property type="entry name" value="NmrA"/>
    <property type="match status" value="1"/>
</dbReference>
<gene>
    <name evidence="5" type="ORF">LTR24_004902</name>
</gene>
<dbReference type="Gene3D" id="3.40.50.720">
    <property type="entry name" value="NAD(P)-binding Rossmann-like Domain"/>
    <property type="match status" value="1"/>
</dbReference>
<accession>A0ABR0KCC0</accession>
<dbReference type="Gene3D" id="3.90.25.10">
    <property type="entry name" value="UDP-galactose 4-epimerase, domain 1"/>
    <property type="match status" value="1"/>
</dbReference>
<dbReference type="EMBL" id="JAVRRG010000053">
    <property type="protein sequence ID" value="KAK5092710.1"/>
    <property type="molecule type" value="Genomic_DNA"/>
</dbReference>
<reference evidence="5 6" key="1">
    <citation type="submission" date="2023-08" db="EMBL/GenBank/DDBJ databases">
        <title>Black Yeasts Isolated from many extreme environments.</title>
        <authorList>
            <person name="Coleine C."/>
            <person name="Stajich J.E."/>
            <person name="Selbmann L."/>
        </authorList>
    </citation>
    <scope>NUCLEOTIDE SEQUENCE [LARGE SCALE GENOMIC DNA]</scope>
    <source>
        <strain evidence="5 6">CCFEE 5885</strain>
    </source>
</reference>
<dbReference type="PANTHER" id="PTHR47706">
    <property type="entry name" value="NMRA-LIKE FAMILY PROTEIN"/>
    <property type="match status" value="1"/>
</dbReference>
<name>A0ABR0KCC0_9EURO</name>
<dbReference type="SUPFAM" id="SSF51735">
    <property type="entry name" value="NAD(P)-binding Rossmann-fold domains"/>
    <property type="match status" value="1"/>
</dbReference>
<organism evidence="5 6">
    <name type="scientific">Lithohypha guttulata</name>
    <dbReference type="NCBI Taxonomy" id="1690604"/>
    <lineage>
        <taxon>Eukaryota</taxon>
        <taxon>Fungi</taxon>
        <taxon>Dikarya</taxon>
        <taxon>Ascomycota</taxon>
        <taxon>Pezizomycotina</taxon>
        <taxon>Eurotiomycetes</taxon>
        <taxon>Chaetothyriomycetidae</taxon>
        <taxon>Chaetothyriales</taxon>
        <taxon>Trichomeriaceae</taxon>
        <taxon>Lithohypha</taxon>
    </lineage>
</organism>
<sequence length="349" mass="38919">MAAEFHTVALFGANGQIGTSILQALVNCKQQSFQILAFIPPDTPSPKDHVDMSNAKKETSIDVKTVDLMSSSQSEMAGHLKGVDVIVSALNGKALESQRLIQDAGLDAGVKRIYPSEYGMHHVYTQADGSGWVHPMWNMKSNANESIVMHPAIFEGKMSYTLIGCGDYYNQDREPIWCPWTQPPSSLPDDKYTIHVIGDADTTADFTHLDDFAEFLVATLCHPEKSRNRRLNVVSDSISHSEIAKLLEKHTGKKVDVQNYSFQDQKKILDAPKSAPKELRDQSKEGGEGQSSFPVDFWFLVKGLQGAGRFRWPAGERHEQEFGFDPSNMRNFDWYIREKHGRGGGQSKA</sequence>
<dbReference type="InterPro" id="IPR036291">
    <property type="entry name" value="NAD(P)-bd_dom_sf"/>
</dbReference>
<feature type="domain" description="NmrA-like" evidence="4">
    <location>
        <begin position="6"/>
        <end position="284"/>
    </location>
</feature>
<dbReference type="PANTHER" id="PTHR47706:SF11">
    <property type="entry name" value="ISOFLAVONE REDUCTASE FAMILY PROTEIN (AFU_ORTHOLOGUE AFUA_1G12510)"/>
    <property type="match status" value="1"/>
</dbReference>
<protein>
    <recommendedName>
        <fullName evidence="4">NmrA-like domain-containing protein</fullName>
    </recommendedName>
</protein>
<keyword evidence="6" id="KW-1185">Reference proteome</keyword>
<feature type="region of interest" description="Disordered" evidence="3">
    <location>
        <begin position="271"/>
        <end position="290"/>
    </location>
</feature>
<dbReference type="InterPro" id="IPR008030">
    <property type="entry name" value="NmrA-like"/>
</dbReference>
<keyword evidence="2" id="KW-0560">Oxidoreductase</keyword>
<evidence type="ECO:0000313" key="6">
    <source>
        <dbReference type="Proteomes" id="UP001345013"/>
    </source>
</evidence>